<keyword evidence="2" id="KW-1185">Reference proteome</keyword>
<sequence>MQQIPTEESFSAPRSLKIICYIFSVILFLTGINLLRIKDVTAEVIFLVPLIFLIVISMLLYTRLKLIISNVGIRYAGGLKQHNFSWAEVTKVDMARVGKYQTPIATIYYSNRTLDLHKGFYLQPKFNRILSLLEMKIDRGLFTEAYQTIRQQTNP</sequence>
<protein>
    <submittedName>
        <fullName evidence="1">Uncharacterized protein</fullName>
    </submittedName>
</protein>
<dbReference type="EMBL" id="JAVDTF010000003">
    <property type="protein sequence ID" value="MDR6785158.1"/>
    <property type="molecule type" value="Genomic_DNA"/>
</dbReference>
<organism evidence="1 2">
    <name type="scientific">Pedobacter africanus</name>
    <dbReference type="NCBI Taxonomy" id="151894"/>
    <lineage>
        <taxon>Bacteria</taxon>
        <taxon>Pseudomonadati</taxon>
        <taxon>Bacteroidota</taxon>
        <taxon>Sphingobacteriia</taxon>
        <taxon>Sphingobacteriales</taxon>
        <taxon>Sphingobacteriaceae</taxon>
        <taxon>Pedobacter</taxon>
    </lineage>
</organism>
<comment type="caution">
    <text evidence="1">The sequence shown here is derived from an EMBL/GenBank/DDBJ whole genome shotgun (WGS) entry which is preliminary data.</text>
</comment>
<accession>A0ACC6L0J5</accession>
<dbReference type="Proteomes" id="UP001246858">
    <property type="component" value="Unassembled WGS sequence"/>
</dbReference>
<reference evidence="1" key="1">
    <citation type="submission" date="2023-07" db="EMBL/GenBank/DDBJ databases">
        <title>Sorghum-associated microbial communities from plants grown in Nebraska, USA.</title>
        <authorList>
            <person name="Schachtman D."/>
        </authorList>
    </citation>
    <scope>NUCLEOTIDE SEQUENCE</scope>
    <source>
        <strain evidence="1">2697</strain>
    </source>
</reference>
<name>A0ACC6L0J5_9SPHI</name>
<proteinExistence type="predicted"/>
<evidence type="ECO:0000313" key="2">
    <source>
        <dbReference type="Proteomes" id="UP001246858"/>
    </source>
</evidence>
<evidence type="ECO:0000313" key="1">
    <source>
        <dbReference type="EMBL" id="MDR6785158.1"/>
    </source>
</evidence>
<gene>
    <name evidence="1" type="ORF">J2X78_003732</name>
</gene>